<evidence type="ECO:0000256" key="1">
    <source>
        <dbReference type="SAM" id="MobiDB-lite"/>
    </source>
</evidence>
<evidence type="ECO:0000313" key="3">
    <source>
        <dbReference type="EMBL" id="OCB90322.1"/>
    </source>
</evidence>
<dbReference type="EMBL" id="LNZH02000136">
    <property type="protein sequence ID" value="OCB90322.1"/>
    <property type="molecule type" value="Genomic_DNA"/>
</dbReference>
<keyword evidence="2" id="KW-0812">Transmembrane</keyword>
<reference evidence="3" key="1">
    <citation type="submission" date="2016-06" db="EMBL/GenBank/DDBJ databases">
        <title>Draft Genome sequence of the fungus Inonotus baumii.</title>
        <authorList>
            <person name="Zhu H."/>
            <person name="Lin W."/>
        </authorList>
    </citation>
    <scope>NUCLEOTIDE SEQUENCE</scope>
    <source>
        <strain evidence="3">821</strain>
    </source>
</reference>
<accession>A0A9Q5I346</accession>
<comment type="caution">
    <text evidence="3">The sequence shown here is derived from an EMBL/GenBank/DDBJ whole genome shotgun (WGS) entry which is preliminary data.</text>
</comment>
<feature type="compositionally biased region" description="Polar residues" evidence="1">
    <location>
        <begin position="1"/>
        <end position="15"/>
    </location>
</feature>
<organism evidence="3 4">
    <name type="scientific">Sanghuangporus baumii</name>
    <name type="common">Phellinus baumii</name>
    <dbReference type="NCBI Taxonomy" id="108892"/>
    <lineage>
        <taxon>Eukaryota</taxon>
        <taxon>Fungi</taxon>
        <taxon>Dikarya</taxon>
        <taxon>Basidiomycota</taxon>
        <taxon>Agaricomycotina</taxon>
        <taxon>Agaricomycetes</taxon>
        <taxon>Hymenochaetales</taxon>
        <taxon>Hymenochaetaceae</taxon>
        <taxon>Sanghuangporus</taxon>
    </lineage>
</organism>
<proteinExistence type="predicted"/>
<keyword evidence="2" id="KW-1133">Transmembrane helix</keyword>
<name>A0A9Q5I346_SANBA</name>
<keyword evidence="4" id="KW-1185">Reference proteome</keyword>
<dbReference type="AlphaFoldDB" id="A0A9Q5I346"/>
<protein>
    <submittedName>
        <fullName evidence="3">Uncharacterized protein</fullName>
    </submittedName>
</protein>
<evidence type="ECO:0000256" key="2">
    <source>
        <dbReference type="SAM" id="Phobius"/>
    </source>
</evidence>
<feature type="transmembrane region" description="Helical" evidence="2">
    <location>
        <begin position="67"/>
        <end position="85"/>
    </location>
</feature>
<feature type="compositionally biased region" description="Basic residues" evidence="1">
    <location>
        <begin position="139"/>
        <end position="156"/>
    </location>
</feature>
<evidence type="ECO:0000313" key="4">
    <source>
        <dbReference type="Proteomes" id="UP000757232"/>
    </source>
</evidence>
<feature type="region of interest" description="Disordered" evidence="1">
    <location>
        <begin position="112"/>
        <end position="156"/>
    </location>
</feature>
<keyword evidence="2" id="KW-0472">Membrane</keyword>
<sequence>MQDTQLSEHSINTAFNPVDEKDEDPSSLRDQLDEQVRTEFENVEHDDGQVEPEVIATPNIWSRFRKILLILAAIWLALTILRGSGRQRPKVVHARRYSESYKFRPAASPIVTETLKDGRKRIRGAEPTARSTPSATPKSKTRKRRASKRRKTKSRD</sequence>
<dbReference type="OrthoDB" id="2538110at2759"/>
<dbReference type="Proteomes" id="UP000757232">
    <property type="component" value="Unassembled WGS sequence"/>
</dbReference>
<feature type="region of interest" description="Disordered" evidence="1">
    <location>
        <begin position="1"/>
        <end position="29"/>
    </location>
</feature>
<gene>
    <name evidence="3" type="ORF">A7U60_g2498</name>
</gene>